<dbReference type="NCBIfam" id="NF002614">
    <property type="entry name" value="PRK02265.1"/>
    <property type="match status" value="1"/>
</dbReference>
<protein>
    <submittedName>
        <fullName evidence="2">Acetoacetate decarboxylase</fullName>
    </submittedName>
</protein>
<dbReference type="AlphaFoldDB" id="A0A848BW47"/>
<dbReference type="InterPro" id="IPR023375">
    <property type="entry name" value="ADC_dom_sf"/>
</dbReference>
<reference evidence="1 4" key="2">
    <citation type="submission" date="2024-10" db="EMBL/GenBank/DDBJ databases">
        <authorList>
            <person name="Sang B.-I."/>
            <person name="Prabhaharan D."/>
        </authorList>
    </citation>
    <scope>NUCLEOTIDE SEQUENCE [LARGE SCALE GENOMIC DNA]</scope>
    <source>
        <strain evidence="1 4">MH</strain>
    </source>
</reference>
<dbReference type="Proteomes" id="UP000591071">
    <property type="component" value="Unassembled WGS sequence"/>
</dbReference>
<organism evidence="2 3">
    <name type="scientific">Megasphaera hexanoica</name>
    <dbReference type="NCBI Taxonomy" id="1675036"/>
    <lineage>
        <taxon>Bacteria</taxon>
        <taxon>Bacillati</taxon>
        <taxon>Bacillota</taxon>
        <taxon>Negativicutes</taxon>
        <taxon>Veillonellales</taxon>
        <taxon>Veillonellaceae</taxon>
        <taxon>Megasphaera</taxon>
    </lineage>
</organism>
<reference evidence="2 3" key="1">
    <citation type="submission" date="2020-04" db="EMBL/GenBank/DDBJ databases">
        <authorList>
            <person name="Hitch T.C.A."/>
            <person name="Wylensek D."/>
            <person name="Clavel T."/>
        </authorList>
    </citation>
    <scope>NUCLEOTIDE SEQUENCE [LARGE SCALE GENOMIC DNA]</scope>
    <source>
        <strain evidence="2 3">Oil-RF-744-FAT-WT-6-1</strain>
    </source>
</reference>
<dbReference type="EMBL" id="JBIEKR010000002">
    <property type="protein sequence ID" value="MFG6272086.1"/>
    <property type="molecule type" value="Genomic_DNA"/>
</dbReference>
<accession>A0A848BW47</accession>
<keyword evidence="4" id="KW-1185">Reference proteome</keyword>
<gene>
    <name evidence="1" type="ORF">ACGTZG_02670</name>
    <name evidence="2" type="ORF">HF872_12730</name>
</gene>
<sequence length="250" mass="28650">MKKEDVLKQLSTPIVACPSPNVPHRFNNRGYLYIVYRTDRKALEKVVPEPLELLDDSLVRFEVMYMSDATGFGVYTESGQAIPVSYNGVVGDYLHMMYLDNYEAIDGGKNISAYPKKIGYPKLYFDNNTIVGTLDYGRDHKFRIANATMTYKYEKLPEEEAIRQLTAPTYMLKLYPNYDKTLRIAEMTECAIKREDVEILEAWTGDARLQLFDHVNCPLADLPVREIVSCSYIVANVTLAVPHVVYDYLK</sequence>
<dbReference type="KEGG" id="mhw:ACT01_12400"/>
<name>A0A848BW47_9FIRM</name>
<dbReference type="GO" id="GO:0016829">
    <property type="term" value="F:lyase activity"/>
    <property type="evidence" value="ECO:0007669"/>
    <property type="project" value="InterPro"/>
</dbReference>
<dbReference type="Pfam" id="PF06314">
    <property type="entry name" value="ADC"/>
    <property type="match status" value="1"/>
</dbReference>
<dbReference type="Gene3D" id="2.40.400.10">
    <property type="entry name" value="Acetoacetate decarboxylase-like"/>
    <property type="match status" value="1"/>
</dbReference>
<dbReference type="Proteomes" id="UP001605989">
    <property type="component" value="Unassembled WGS sequence"/>
</dbReference>
<evidence type="ECO:0000313" key="1">
    <source>
        <dbReference type="EMBL" id="MFG6272086.1"/>
    </source>
</evidence>
<dbReference type="RefSeq" id="WP_113856330.1">
    <property type="nucleotide sequence ID" value="NZ_CP011940.1"/>
</dbReference>
<comment type="caution">
    <text evidence="2">The sequence shown here is derived from an EMBL/GenBank/DDBJ whole genome shotgun (WGS) entry which is preliminary data.</text>
</comment>
<proteinExistence type="predicted"/>
<evidence type="ECO:0000313" key="3">
    <source>
        <dbReference type="Proteomes" id="UP000591071"/>
    </source>
</evidence>
<evidence type="ECO:0000313" key="4">
    <source>
        <dbReference type="Proteomes" id="UP001605989"/>
    </source>
</evidence>
<dbReference type="InterPro" id="IPR010451">
    <property type="entry name" value="Acetoacetate_decarboxylase"/>
</dbReference>
<evidence type="ECO:0000313" key="2">
    <source>
        <dbReference type="EMBL" id="NME29465.1"/>
    </source>
</evidence>
<dbReference type="EMBL" id="JABAFG010000038">
    <property type="protein sequence ID" value="NME29465.1"/>
    <property type="molecule type" value="Genomic_DNA"/>
</dbReference>
<dbReference type="SUPFAM" id="SSF160104">
    <property type="entry name" value="Acetoacetate decarboxylase-like"/>
    <property type="match status" value="1"/>
</dbReference>
<dbReference type="OrthoDB" id="1633687at2"/>